<proteinExistence type="predicted"/>
<evidence type="ECO:0000313" key="4">
    <source>
        <dbReference type="Proteomes" id="UP001345219"/>
    </source>
</evidence>
<dbReference type="GO" id="GO:0003700">
    <property type="term" value="F:DNA-binding transcription factor activity"/>
    <property type="evidence" value="ECO:0007669"/>
    <property type="project" value="InterPro"/>
</dbReference>
<dbReference type="InterPro" id="IPR044810">
    <property type="entry name" value="WRKY_plant"/>
</dbReference>
<comment type="caution">
    <text evidence="3">The sequence shown here is derived from an EMBL/GenBank/DDBJ whole genome shotgun (WGS) entry which is preliminary data.</text>
</comment>
<feature type="region of interest" description="Disordered" evidence="2">
    <location>
        <begin position="373"/>
        <end position="410"/>
    </location>
</feature>
<evidence type="ECO:0000313" key="3">
    <source>
        <dbReference type="EMBL" id="KAK4770237.1"/>
    </source>
</evidence>
<name>A0AAN7QK26_9MYRT</name>
<organism evidence="3 4">
    <name type="scientific">Trapa incisa</name>
    <dbReference type="NCBI Taxonomy" id="236973"/>
    <lineage>
        <taxon>Eukaryota</taxon>
        <taxon>Viridiplantae</taxon>
        <taxon>Streptophyta</taxon>
        <taxon>Embryophyta</taxon>
        <taxon>Tracheophyta</taxon>
        <taxon>Spermatophyta</taxon>
        <taxon>Magnoliopsida</taxon>
        <taxon>eudicotyledons</taxon>
        <taxon>Gunneridae</taxon>
        <taxon>Pentapetalae</taxon>
        <taxon>rosids</taxon>
        <taxon>malvids</taxon>
        <taxon>Myrtales</taxon>
        <taxon>Lythraceae</taxon>
        <taxon>Trapa</taxon>
    </lineage>
</organism>
<keyword evidence="1" id="KW-0175">Coiled coil</keyword>
<feature type="region of interest" description="Disordered" evidence="2">
    <location>
        <begin position="1"/>
        <end position="34"/>
    </location>
</feature>
<protein>
    <submittedName>
        <fullName evidence="3">Uncharacterized protein</fullName>
    </submittedName>
</protein>
<keyword evidence="4" id="KW-1185">Reference proteome</keyword>
<dbReference type="Proteomes" id="UP001345219">
    <property type="component" value="Chromosome 24"/>
</dbReference>
<dbReference type="PANTHER" id="PTHR31429:SF59">
    <property type="entry name" value="WRKY TRANSCRIPTION FACTOR 47-RELATED"/>
    <property type="match status" value="1"/>
</dbReference>
<dbReference type="AlphaFoldDB" id="A0AAN7QK26"/>
<feature type="region of interest" description="Disordered" evidence="2">
    <location>
        <begin position="50"/>
        <end position="104"/>
    </location>
</feature>
<feature type="region of interest" description="Disordered" evidence="2">
    <location>
        <begin position="301"/>
        <end position="334"/>
    </location>
</feature>
<feature type="coiled-coil region" evidence="1">
    <location>
        <begin position="108"/>
        <end position="142"/>
    </location>
</feature>
<evidence type="ECO:0000256" key="2">
    <source>
        <dbReference type="SAM" id="MobiDB-lite"/>
    </source>
</evidence>
<dbReference type="PANTHER" id="PTHR31429">
    <property type="entry name" value="WRKY TRANSCRIPTION FACTOR 36-RELATED"/>
    <property type="match status" value="1"/>
</dbReference>
<reference evidence="3 4" key="1">
    <citation type="journal article" date="2023" name="Hortic Res">
        <title>Pangenome of water caltrop reveals structural variations and asymmetric subgenome divergence after allopolyploidization.</title>
        <authorList>
            <person name="Zhang X."/>
            <person name="Chen Y."/>
            <person name="Wang L."/>
            <person name="Yuan Y."/>
            <person name="Fang M."/>
            <person name="Shi L."/>
            <person name="Lu R."/>
            <person name="Comes H.P."/>
            <person name="Ma Y."/>
            <person name="Chen Y."/>
            <person name="Huang G."/>
            <person name="Zhou Y."/>
            <person name="Zheng Z."/>
            <person name="Qiu Y."/>
        </authorList>
    </citation>
    <scope>NUCLEOTIDE SEQUENCE [LARGE SCALE GENOMIC DNA]</scope>
    <source>
        <tissue evidence="3">Roots</tissue>
    </source>
</reference>
<feature type="compositionally biased region" description="Polar residues" evidence="2">
    <location>
        <begin position="21"/>
        <end position="31"/>
    </location>
</feature>
<dbReference type="EMBL" id="JAXIOK010000005">
    <property type="protein sequence ID" value="KAK4770237.1"/>
    <property type="molecule type" value="Genomic_DNA"/>
</dbReference>
<evidence type="ECO:0000256" key="1">
    <source>
        <dbReference type="SAM" id="Coils"/>
    </source>
</evidence>
<sequence>MDSKGTQELTLMPSGDGDVRGQTSSVSNRHAGNSVVPAWLKPPIRELDFFSTSHRDSSDDDGDGRDIKMSNGRSTPLSNPINGSNLLSPCSDRSSESEAKPGMPKMRLLEAQLELERLHEENRELTSKLDHVSRNYSNLKAQLLLAMQKQAHQAHLGEQEVKNKSSLIKSAQHFMDLRPMDVNGPGVTDEKMTLDASISPTDMDALSKESNHYITPRKYHQAHFDDEDDNIDDGVSQRWGLHGSSPSGFKKAMDGQPEPPFRKARVSVRARSDAPLTLTSSTQQFPPSLPTLPFPLHGHPQHQGLGFGHAMYSTSTDDNSSHHPKLPSTSGMLRGQRQASLIETVTAAIASDPKFTAALAAAVSTVIGAPQSGAGGSNGGNENPSIAGIKPVLQGTPQLPHPCTTFSTNS</sequence>
<accession>A0AAN7QK26</accession>
<feature type="compositionally biased region" description="Polar residues" evidence="2">
    <location>
        <begin position="71"/>
        <end position="92"/>
    </location>
</feature>
<gene>
    <name evidence="3" type="ORF">SAY87_030769</name>
</gene>